<name>A0A699Z5I4_HAELA</name>
<organism evidence="1 2">
    <name type="scientific">Haematococcus lacustris</name>
    <name type="common">Green alga</name>
    <name type="synonym">Haematococcus pluvialis</name>
    <dbReference type="NCBI Taxonomy" id="44745"/>
    <lineage>
        <taxon>Eukaryota</taxon>
        <taxon>Viridiplantae</taxon>
        <taxon>Chlorophyta</taxon>
        <taxon>core chlorophytes</taxon>
        <taxon>Chlorophyceae</taxon>
        <taxon>CS clade</taxon>
        <taxon>Chlamydomonadales</taxon>
        <taxon>Haematococcaceae</taxon>
        <taxon>Haematococcus</taxon>
    </lineage>
</organism>
<comment type="caution">
    <text evidence="1">The sequence shown here is derived from an EMBL/GenBank/DDBJ whole genome shotgun (WGS) entry which is preliminary data.</text>
</comment>
<feature type="non-terminal residue" evidence="1">
    <location>
        <position position="1"/>
    </location>
</feature>
<accession>A0A699Z5I4</accession>
<sequence length="150" mass="16829">GWRRMNFEEYFAWFSIYVDLHIQGSAAMGKPILLQEFNILSWKFSDQQRAALFQLAFDKLAASRSSGGALAGVMFWSAALQGVPDDGYNVYIDQQLAGANFITRSGTKLKDGGQDFYFVGTNAYWLVDAASYSGRNYRIPIFFEKAKGCT</sequence>
<dbReference type="PANTHER" id="PTHR31451">
    <property type="match status" value="1"/>
</dbReference>
<evidence type="ECO:0000313" key="2">
    <source>
        <dbReference type="Proteomes" id="UP000485058"/>
    </source>
</evidence>
<keyword evidence="2" id="KW-1185">Reference proteome</keyword>
<gene>
    <name evidence="1" type="ORF">HaLaN_13307</name>
</gene>
<reference evidence="1 2" key="1">
    <citation type="submission" date="2020-02" db="EMBL/GenBank/DDBJ databases">
        <title>Draft genome sequence of Haematococcus lacustris strain NIES-144.</title>
        <authorList>
            <person name="Morimoto D."/>
            <person name="Nakagawa S."/>
            <person name="Yoshida T."/>
            <person name="Sawayama S."/>
        </authorList>
    </citation>
    <scope>NUCLEOTIDE SEQUENCE [LARGE SCALE GENOMIC DNA]</scope>
    <source>
        <strain evidence="1 2">NIES-144</strain>
    </source>
</reference>
<proteinExistence type="predicted"/>
<dbReference type="AlphaFoldDB" id="A0A699Z5I4"/>
<dbReference type="Proteomes" id="UP000485058">
    <property type="component" value="Unassembled WGS sequence"/>
</dbReference>
<dbReference type="EMBL" id="BLLF01001054">
    <property type="protein sequence ID" value="GFH16810.1"/>
    <property type="molecule type" value="Genomic_DNA"/>
</dbReference>
<evidence type="ECO:0000313" key="1">
    <source>
        <dbReference type="EMBL" id="GFH16810.1"/>
    </source>
</evidence>
<dbReference type="GO" id="GO:0016985">
    <property type="term" value="F:mannan endo-1,4-beta-mannosidase activity"/>
    <property type="evidence" value="ECO:0007669"/>
    <property type="project" value="TreeGrafter"/>
</dbReference>
<dbReference type="Gene3D" id="3.20.20.80">
    <property type="entry name" value="Glycosidases"/>
    <property type="match status" value="2"/>
</dbReference>
<protein>
    <submittedName>
        <fullName evidence="1">Cellulase domain-containing protein</fullName>
    </submittedName>
</protein>
<dbReference type="GO" id="GO:0005576">
    <property type="term" value="C:extracellular region"/>
    <property type="evidence" value="ECO:0007669"/>
    <property type="project" value="UniProtKB-SubCell"/>
</dbReference>
<dbReference type="InterPro" id="IPR045053">
    <property type="entry name" value="MAN-like"/>
</dbReference>
<dbReference type="PANTHER" id="PTHR31451:SF39">
    <property type="entry name" value="MANNAN ENDO-1,4-BETA-MANNOSIDASE 1"/>
    <property type="match status" value="1"/>
</dbReference>